<evidence type="ECO:0000259" key="2">
    <source>
        <dbReference type="PROSITE" id="PS50927"/>
    </source>
</evidence>
<dbReference type="InterPro" id="IPR003609">
    <property type="entry name" value="Pan_app"/>
</dbReference>
<dbReference type="EMBL" id="JBBNAG010000005">
    <property type="protein sequence ID" value="KAK9132108.1"/>
    <property type="molecule type" value="Genomic_DNA"/>
</dbReference>
<keyword evidence="5" id="KW-1185">Reference proteome</keyword>
<dbReference type="GO" id="GO:0009505">
    <property type="term" value="C:plant-type cell wall"/>
    <property type="evidence" value="ECO:0007669"/>
    <property type="project" value="TreeGrafter"/>
</dbReference>
<feature type="signal peptide" evidence="1">
    <location>
        <begin position="1"/>
        <end position="28"/>
    </location>
</feature>
<dbReference type="CDD" id="cd00028">
    <property type="entry name" value="B_lectin"/>
    <property type="match status" value="1"/>
</dbReference>
<feature type="domain" description="Bulb-type lectin" evidence="2">
    <location>
        <begin position="43"/>
        <end position="169"/>
    </location>
</feature>
<dbReference type="PANTHER" id="PTHR32444:SF58">
    <property type="entry name" value="BULB-TYPE LECTIN DOMAIN-CONTAINING PROTEIN"/>
    <property type="match status" value="1"/>
</dbReference>
<dbReference type="PROSITE" id="PS50927">
    <property type="entry name" value="BULB_LECTIN"/>
    <property type="match status" value="1"/>
</dbReference>
<dbReference type="Proteomes" id="UP001419268">
    <property type="component" value="Unassembled WGS sequence"/>
</dbReference>
<dbReference type="InterPro" id="IPR001480">
    <property type="entry name" value="Bulb-type_lectin_dom"/>
</dbReference>
<dbReference type="PROSITE" id="PS50948">
    <property type="entry name" value="PAN"/>
    <property type="match status" value="1"/>
</dbReference>
<dbReference type="InterPro" id="IPR035446">
    <property type="entry name" value="SLSG/EP1"/>
</dbReference>
<feature type="chain" id="PRO_5042980159" evidence="1">
    <location>
        <begin position="29"/>
        <end position="459"/>
    </location>
</feature>
<dbReference type="FunFam" id="2.90.10.30:FF:000003">
    <property type="entry name" value="Os04g0303100 protein"/>
    <property type="match status" value="1"/>
</dbReference>
<evidence type="ECO:0000313" key="5">
    <source>
        <dbReference type="Proteomes" id="UP001419268"/>
    </source>
</evidence>
<dbReference type="SMART" id="SM00108">
    <property type="entry name" value="B_lectin"/>
    <property type="match status" value="1"/>
</dbReference>
<name>A0AAP0JFI2_9MAGN</name>
<dbReference type="Gene3D" id="2.90.10.10">
    <property type="entry name" value="Bulb-type lectin domain"/>
    <property type="match status" value="1"/>
</dbReference>
<dbReference type="SUPFAM" id="SSF51110">
    <property type="entry name" value="alpha-D-mannose-specific plant lectins"/>
    <property type="match status" value="1"/>
</dbReference>
<feature type="domain" description="Apple" evidence="3">
    <location>
        <begin position="376"/>
        <end position="459"/>
    </location>
</feature>
<dbReference type="InterPro" id="IPR036426">
    <property type="entry name" value="Bulb-type_lectin_dom_sf"/>
</dbReference>
<dbReference type="PANTHER" id="PTHR32444">
    <property type="entry name" value="BULB-TYPE LECTIN DOMAIN-CONTAINING PROTEIN"/>
    <property type="match status" value="1"/>
</dbReference>
<evidence type="ECO:0000313" key="4">
    <source>
        <dbReference type="EMBL" id="KAK9132108.1"/>
    </source>
</evidence>
<accession>A0AAP0JFI2</accession>
<proteinExistence type="predicted"/>
<evidence type="ECO:0000256" key="1">
    <source>
        <dbReference type="SAM" id="SignalP"/>
    </source>
</evidence>
<dbReference type="Pfam" id="PF01453">
    <property type="entry name" value="B_lectin"/>
    <property type="match status" value="1"/>
</dbReference>
<dbReference type="AlphaFoldDB" id="A0AAP0JFI2"/>
<protein>
    <submittedName>
        <fullName evidence="4">Uncharacterized protein</fullName>
    </submittedName>
</protein>
<reference evidence="4 5" key="1">
    <citation type="submission" date="2024-01" db="EMBL/GenBank/DDBJ databases">
        <title>Genome assemblies of Stephania.</title>
        <authorList>
            <person name="Yang L."/>
        </authorList>
    </citation>
    <scope>NUCLEOTIDE SEQUENCE [LARGE SCALE GENOMIC DNA]</scope>
    <source>
        <strain evidence="4">JXDWG</strain>
        <tissue evidence="4">Leaf</tissue>
    </source>
</reference>
<dbReference type="PIRSF" id="PIRSF002686">
    <property type="entry name" value="SLG"/>
    <property type="match status" value="1"/>
</dbReference>
<keyword evidence="1" id="KW-0732">Signal</keyword>
<organism evidence="4 5">
    <name type="scientific">Stephania cephalantha</name>
    <dbReference type="NCBI Taxonomy" id="152367"/>
    <lineage>
        <taxon>Eukaryota</taxon>
        <taxon>Viridiplantae</taxon>
        <taxon>Streptophyta</taxon>
        <taxon>Embryophyta</taxon>
        <taxon>Tracheophyta</taxon>
        <taxon>Spermatophyta</taxon>
        <taxon>Magnoliopsida</taxon>
        <taxon>Ranunculales</taxon>
        <taxon>Menispermaceae</taxon>
        <taxon>Menispermoideae</taxon>
        <taxon>Cissampelideae</taxon>
        <taxon>Stephania</taxon>
    </lineage>
</organism>
<evidence type="ECO:0000259" key="3">
    <source>
        <dbReference type="PROSITE" id="PS50948"/>
    </source>
</evidence>
<comment type="caution">
    <text evidence="4">The sequence shown here is derived from an EMBL/GenBank/DDBJ whole genome shotgun (WGS) entry which is preliminary data.</text>
</comment>
<gene>
    <name evidence="4" type="ORF">Scep_011636</name>
</gene>
<sequence>MVMASTTHPLSPLLLFSLFSIVAVSVLAQVPANKTFTYVNQGEFGMYISEYYPDYRFIEVPNHSFFNYRFQLLLYNTTPNAYILAIRAGIRRDEDLMRWIWDANRNNPVRENATLTFGTDGNLVFTNPDGRIAWQTNTANKGVTDIALLGNGNLVLHDKNGKYIWQSFDHPSDTLMVGQSLRLNGPNKLVSRTSDADGRDGPYSVVLEPSGLNMYVTYGGQRLRYGGFSFSGGQKYVAMKFEAVPENENATAYELTLGFEEAAAPPKPTRHLLQSRPVSNSEGPILKKINYNGTLSYLRLGSDGNLKVVTYYDQTSYLKWSETYSFFGDDVRECALPTKCGSFGLCQFKFSCVACPTPKGLSAWSESCAPPKLPPCKGGAAAAVDYFKIAGVEHFMSPYLADKAQKMSVNACRDKCSKDCKCAGFFYREDTSRCFTTPLLATLIKVTNTSRVGYIKYSK</sequence>